<dbReference type="AlphaFoldDB" id="L9JB42"/>
<name>L9JB42_TUPCH</name>
<evidence type="ECO:0000313" key="2">
    <source>
        <dbReference type="Proteomes" id="UP000011518"/>
    </source>
</evidence>
<dbReference type="EMBL" id="KB321094">
    <property type="protein sequence ID" value="ELW47771.1"/>
    <property type="molecule type" value="Genomic_DNA"/>
</dbReference>
<dbReference type="InParanoid" id="L9JB42"/>
<proteinExistence type="predicted"/>
<evidence type="ECO:0000313" key="1">
    <source>
        <dbReference type="EMBL" id="ELW47771.1"/>
    </source>
</evidence>
<keyword evidence="2" id="KW-1185">Reference proteome</keyword>
<sequence length="100" mass="10856">MSTIQQRYGNIQRTVDSIVKTAQVMNAEKGAPPDMTIEELAAQAKGKVVAQFRGSPEPTQVNVSSRACPYPRSVLAPHGLAMCLAYSRFFNGLSALDEEN</sequence>
<protein>
    <submittedName>
        <fullName evidence="1">Uncharacterized protein</fullName>
    </submittedName>
</protein>
<gene>
    <name evidence="1" type="ORF">TREES_T100003349</name>
</gene>
<organism evidence="1 2">
    <name type="scientific">Tupaia chinensis</name>
    <name type="common">Chinese tree shrew</name>
    <name type="synonym">Tupaia belangeri chinensis</name>
    <dbReference type="NCBI Taxonomy" id="246437"/>
    <lineage>
        <taxon>Eukaryota</taxon>
        <taxon>Metazoa</taxon>
        <taxon>Chordata</taxon>
        <taxon>Craniata</taxon>
        <taxon>Vertebrata</taxon>
        <taxon>Euteleostomi</taxon>
        <taxon>Mammalia</taxon>
        <taxon>Eutheria</taxon>
        <taxon>Euarchontoglires</taxon>
        <taxon>Scandentia</taxon>
        <taxon>Tupaiidae</taxon>
        <taxon>Tupaia</taxon>
    </lineage>
</organism>
<reference evidence="2" key="1">
    <citation type="submission" date="2012-07" db="EMBL/GenBank/DDBJ databases">
        <title>Genome of the Chinese tree shrew, a rising model animal genetically related to primates.</title>
        <authorList>
            <person name="Zhang G."/>
            <person name="Fan Y."/>
            <person name="Yao Y."/>
            <person name="Huang Z."/>
        </authorList>
    </citation>
    <scope>NUCLEOTIDE SEQUENCE [LARGE SCALE GENOMIC DNA]</scope>
</reference>
<reference evidence="2" key="2">
    <citation type="journal article" date="2013" name="Nat. Commun.">
        <title>Genome of the Chinese tree shrew.</title>
        <authorList>
            <person name="Fan Y."/>
            <person name="Huang Z.Y."/>
            <person name="Cao C.C."/>
            <person name="Chen C.S."/>
            <person name="Chen Y.X."/>
            <person name="Fan D.D."/>
            <person name="He J."/>
            <person name="Hou H.L."/>
            <person name="Hu L."/>
            <person name="Hu X.T."/>
            <person name="Jiang X.T."/>
            <person name="Lai R."/>
            <person name="Lang Y.S."/>
            <person name="Liang B."/>
            <person name="Liao S.G."/>
            <person name="Mu D."/>
            <person name="Ma Y.Y."/>
            <person name="Niu Y.Y."/>
            <person name="Sun X.Q."/>
            <person name="Xia J.Q."/>
            <person name="Xiao J."/>
            <person name="Xiong Z.Q."/>
            <person name="Xu L."/>
            <person name="Yang L."/>
            <person name="Zhang Y."/>
            <person name="Zhao W."/>
            <person name="Zhao X.D."/>
            <person name="Zheng Y.T."/>
            <person name="Zhou J.M."/>
            <person name="Zhu Y.B."/>
            <person name="Zhang G.J."/>
            <person name="Wang J."/>
            <person name="Yao Y.G."/>
        </authorList>
    </citation>
    <scope>NUCLEOTIDE SEQUENCE [LARGE SCALE GENOMIC DNA]</scope>
</reference>
<dbReference type="Proteomes" id="UP000011518">
    <property type="component" value="Unassembled WGS sequence"/>
</dbReference>
<accession>L9JB42</accession>